<gene>
    <name evidence="6" type="ORF">FE784_16560</name>
</gene>
<name>A0A5C4T818_9BACL</name>
<keyword evidence="3" id="KW-0472">Membrane</keyword>
<proteinExistence type="predicted"/>
<dbReference type="InterPro" id="IPR011707">
    <property type="entry name" value="Cu-oxidase-like_N"/>
</dbReference>
<feature type="domain" description="Plastocyanin-like" evidence="5">
    <location>
        <begin position="293"/>
        <end position="407"/>
    </location>
</feature>
<keyword evidence="2" id="KW-0560">Oxidoreductase</keyword>
<dbReference type="InterPro" id="IPR008972">
    <property type="entry name" value="Cupredoxin"/>
</dbReference>
<dbReference type="SUPFAM" id="SSF49503">
    <property type="entry name" value="Cupredoxins"/>
    <property type="match status" value="3"/>
</dbReference>
<dbReference type="Proteomes" id="UP000307943">
    <property type="component" value="Unassembled WGS sequence"/>
</dbReference>
<dbReference type="PANTHER" id="PTHR11709">
    <property type="entry name" value="MULTI-COPPER OXIDASE"/>
    <property type="match status" value="1"/>
</dbReference>
<dbReference type="Pfam" id="PF07732">
    <property type="entry name" value="Cu-oxidase_3"/>
    <property type="match status" value="1"/>
</dbReference>
<sequence>MYGTIVSIELAAIALLLVISGIAGGKASKLAFSGTADRLRSRSRKLLWWAGYVSVAVCAIVGSIVYMIVGMEPIFWVDRAALHIPLVALPTLLVWFVSVPRLAGLQKEIARGSAEPVAAEQRSRASKPEVAAPFQMLALGALTTLYFALVPPIPFDWPAVAVPVGIYALLCIGLWGSHHRRAAKAGRPDTVLVLRSWPIRALRNVGVLIIAGAVASPFFIAAMNDSRLPAELDMGTGIADYGGGIVPAGGGHHDHVAHAAAKPASSAAPTVSVTELTGPQSGKPDRQFTLTAEKKTVRLSSGKEVDAWTYNGQIPGPELRMKEGELVEVTLINKDIEDGATIHWHGLDVPNAEDGVAGATQNAVMPGETHTYRFRAEQVGTFWYHSHQHSKEAVQKGLFGALVVEPKGQGYKDLKDITVITHVWKRAGFAIGASDTIERLAIAPGTPVRLRLINTDDWVRQTYTVIGTEFQVAAIDGTDLNKPGPLRNTRLELLTGGRYDVAFTMPDGPVYLEVGAGEGLGLFMSPDGKGDLPPTPATVPFEPQHYGSPASTPFDADSVFDREFTMILDNKLGFYNGAFSAYDTINGAVFPNTPMFVVREGEQVKTTIVNRSSVDHPMHLHGHHMLVLSRNGVRITGSPWWSDTLDVAPGETYEVAFRTDNPGIWMDHCHNLQHAAAGMTMHLMYEGVTTPFMVGSATRNHPE</sequence>
<dbReference type="CDD" id="cd04202">
    <property type="entry name" value="CuRO_D2_2dMcoN_like"/>
    <property type="match status" value="1"/>
</dbReference>
<keyword evidence="3" id="KW-0812">Transmembrane</keyword>
<dbReference type="Pfam" id="PF07731">
    <property type="entry name" value="Cu-oxidase_2"/>
    <property type="match status" value="1"/>
</dbReference>
<dbReference type="GO" id="GO:0005507">
    <property type="term" value="F:copper ion binding"/>
    <property type="evidence" value="ECO:0007669"/>
    <property type="project" value="InterPro"/>
</dbReference>
<evidence type="ECO:0000259" key="4">
    <source>
        <dbReference type="Pfam" id="PF07731"/>
    </source>
</evidence>
<dbReference type="RefSeq" id="WP_139603332.1">
    <property type="nucleotide sequence ID" value="NZ_VDCQ01000021.1"/>
</dbReference>
<dbReference type="AlphaFoldDB" id="A0A5C4T818"/>
<dbReference type="GO" id="GO:0016491">
    <property type="term" value="F:oxidoreductase activity"/>
    <property type="evidence" value="ECO:0007669"/>
    <property type="project" value="UniProtKB-KW"/>
</dbReference>
<keyword evidence="3" id="KW-1133">Transmembrane helix</keyword>
<dbReference type="PROSITE" id="PS00080">
    <property type="entry name" value="MULTICOPPER_OXIDASE2"/>
    <property type="match status" value="1"/>
</dbReference>
<keyword evidence="7" id="KW-1185">Reference proteome</keyword>
<dbReference type="InterPro" id="IPR011706">
    <property type="entry name" value="Cu-oxidase_C"/>
</dbReference>
<reference evidence="6 7" key="1">
    <citation type="submission" date="2019-05" db="EMBL/GenBank/DDBJ databases">
        <title>We sequenced the genome of Paenibacillus hemerocallicola KCTC 33185 for further insight into its adaptation and study the phylogeny of Paenibacillus.</title>
        <authorList>
            <person name="Narsing Rao M.P."/>
        </authorList>
    </citation>
    <scope>NUCLEOTIDE SEQUENCE [LARGE SCALE GENOMIC DNA]</scope>
    <source>
        <strain evidence="6 7">KCTC 33185</strain>
    </source>
</reference>
<dbReference type="OrthoDB" id="9757546at2"/>
<comment type="caution">
    <text evidence="6">The sequence shown here is derived from an EMBL/GenBank/DDBJ whole genome shotgun (WGS) entry which is preliminary data.</text>
</comment>
<accession>A0A5C4T818</accession>
<feature type="transmembrane region" description="Helical" evidence="3">
    <location>
        <begin position="155"/>
        <end position="175"/>
    </location>
</feature>
<evidence type="ECO:0000259" key="5">
    <source>
        <dbReference type="Pfam" id="PF07732"/>
    </source>
</evidence>
<feature type="transmembrane region" description="Helical" evidence="3">
    <location>
        <begin position="80"/>
        <end position="99"/>
    </location>
</feature>
<feature type="transmembrane region" description="Helical" evidence="3">
    <location>
        <begin position="6"/>
        <end position="25"/>
    </location>
</feature>
<evidence type="ECO:0000256" key="3">
    <source>
        <dbReference type="SAM" id="Phobius"/>
    </source>
</evidence>
<dbReference type="InterPro" id="IPR002355">
    <property type="entry name" value="Cu_oxidase_Cu_BS"/>
</dbReference>
<feature type="domain" description="Plastocyanin-like" evidence="4">
    <location>
        <begin position="574"/>
        <end position="684"/>
    </location>
</feature>
<dbReference type="Gene3D" id="2.60.40.420">
    <property type="entry name" value="Cupredoxins - blue copper proteins"/>
    <property type="match status" value="3"/>
</dbReference>
<organism evidence="6 7">
    <name type="scientific">Paenibacillus hemerocallicola</name>
    <dbReference type="NCBI Taxonomy" id="1172614"/>
    <lineage>
        <taxon>Bacteria</taxon>
        <taxon>Bacillati</taxon>
        <taxon>Bacillota</taxon>
        <taxon>Bacilli</taxon>
        <taxon>Bacillales</taxon>
        <taxon>Paenibacillaceae</taxon>
        <taxon>Paenibacillus</taxon>
    </lineage>
</organism>
<protein>
    <submittedName>
        <fullName evidence="6">Multicopper oxidase family protein</fullName>
    </submittedName>
</protein>
<evidence type="ECO:0000256" key="1">
    <source>
        <dbReference type="ARBA" id="ARBA00022723"/>
    </source>
</evidence>
<evidence type="ECO:0000313" key="7">
    <source>
        <dbReference type="Proteomes" id="UP000307943"/>
    </source>
</evidence>
<evidence type="ECO:0000256" key="2">
    <source>
        <dbReference type="ARBA" id="ARBA00023002"/>
    </source>
</evidence>
<keyword evidence="1" id="KW-0479">Metal-binding</keyword>
<feature type="transmembrane region" description="Helical" evidence="3">
    <location>
        <begin position="46"/>
        <end position="68"/>
    </location>
</feature>
<dbReference type="EMBL" id="VDCQ01000021">
    <property type="protein sequence ID" value="TNJ65208.1"/>
    <property type="molecule type" value="Genomic_DNA"/>
</dbReference>
<dbReference type="InterPro" id="IPR045087">
    <property type="entry name" value="Cu-oxidase_fam"/>
</dbReference>
<dbReference type="CDD" id="cd13861">
    <property type="entry name" value="CuRO_1_CumA_like"/>
    <property type="match status" value="1"/>
</dbReference>
<evidence type="ECO:0000313" key="6">
    <source>
        <dbReference type="EMBL" id="TNJ65208.1"/>
    </source>
</evidence>
<feature type="transmembrane region" description="Helical" evidence="3">
    <location>
        <begin position="205"/>
        <end position="223"/>
    </location>
</feature>
<feature type="transmembrane region" description="Helical" evidence="3">
    <location>
        <begin position="130"/>
        <end position="149"/>
    </location>
</feature>